<evidence type="ECO:0000313" key="8">
    <source>
        <dbReference type="EMBL" id="OTG04705.1"/>
    </source>
</evidence>
<reference evidence="7 9" key="1">
    <citation type="journal article" date="2017" name="Nature">
        <title>The sunflower genome provides insights into oil metabolism, flowering and Asterid evolution.</title>
        <authorList>
            <person name="Badouin H."/>
            <person name="Gouzy J."/>
            <person name="Grassa C.J."/>
            <person name="Murat F."/>
            <person name="Staton S.E."/>
            <person name="Cottret L."/>
            <person name="Lelandais-Briere C."/>
            <person name="Owens G.L."/>
            <person name="Carrere S."/>
            <person name="Mayjonade B."/>
            <person name="Legrand L."/>
            <person name="Gill N."/>
            <person name="Kane N.C."/>
            <person name="Bowers J.E."/>
            <person name="Hubner S."/>
            <person name="Bellec A."/>
            <person name="Berard A."/>
            <person name="Berges H."/>
            <person name="Blanchet N."/>
            <person name="Boniface M.C."/>
            <person name="Brunel D."/>
            <person name="Catrice O."/>
            <person name="Chaidir N."/>
            <person name="Claudel C."/>
            <person name="Donnadieu C."/>
            <person name="Faraut T."/>
            <person name="Fievet G."/>
            <person name="Helmstetter N."/>
            <person name="King M."/>
            <person name="Knapp S.J."/>
            <person name="Lai Z."/>
            <person name="Le Paslier M.C."/>
            <person name="Lippi Y."/>
            <person name="Lorenzon L."/>
            <person name="Mandel J.R."/>
            <person name="Marage G."/>
            <person name="Marchand G."/>
            <person name="Marquand E."/>
            <person name="Bret-Mestries E."/>
            <person name="Morien E."/>
            <person name="Nambeesan S."/>
            <person name="Nguyen T."/>
            <person name="Pegot-Espagnet P."/>
            <person name="Pouilly N."/>
            <person name="Raftis F."/>
            <person name="Sallet E."/>
            <person name="Schiex T."/>
            <person name="Thomas J."/>
            <person name="Vandecasteele C."/>
            <person name="Vares D."/>
            <person name="Vear F."/>
            <person name="Vautrin S."/>
            <person name="Crespi M."/>
            <person name="Mangin B."/>
            <person name="Burke J.M."/>
            <person name="Salse J."/>
            <person name="Munos S."/>
            <person name="Vincourt P."/>
            <person name="Rieseberg L.H."/>
            <person name="Langlade N.B."/>
        </authorList>
    </citation>
    <scope>NUCLEOTIDE SEQUENCE [LARGE SCALE GENOMIC DNA]</scope>
    <source>
        <strain evidence="9">cv. SF193</strain>
        <tissue evidence="7">Leaves</tissue>
    </source>
</reference>
<dbReference type="GO" id="GO:2000032">
    <property type="term" value="P:regulation of secondary shoot formation"/>
    <property type="evidence" value="ECO:0000318"/>
    <property type="project" value="GO_Central"/>
</dbReference>
<dbReference type="EMBL" id="CM007901">
    <property type="protein sequence ID" value="OTG04705.1"/>
    <property type="molecule type" value="Genomic_DNA"/>
</dbReference>
<protein>
    <submittedName>
        <fullName evidence="8">Putative transcription factor, TCP</fullName>
    </submittedName>
    <submittedName>
        <fullName evidence="7">Transcription factor TCP family</fullName>
    </submittedName>
</protein>
<keyword evidence="9" id="KW-1185">Reference proteome</keyword>
<evidence type="ECO:0000259" key="6">
    <source>
        <dbReference type="PROSITE" id="PS51369"/>
    </source>
</evidence>
<organism evidence="8 9">
    <name type="scientific">Helianthus annuus</name>
    <name type="common">Common sunflower</name>
    <dbReference type="NCBI Taxonomy" id="4232"/>
    <lineage>
        <taxon>Eukaryota</taxon>
        <taxon>Viridiplantae</taxon>
        <taxon>Streptophyta</taxon>
        <taxon>Embryophyta</taxon>
        <taxon>Tracheophyta</taxon>
        <taxon>Spermatophyta</taxon>
        <taxon>Magnoliopsida</taxon>
        <taxon>eudicotyledons</taxon>
        <taxon>Gunneridae</taxon>
        <taxon>Pentapetalae</taxon>
        <taxon>asterids</taxon>
        <taxon>campanulids</taxon>
        <taxon>Asterales</taxon>
        <taxon>Asteraceae</taxon>
        <taxon>Asteroideae</taxon>
        <taxon>Heliantheae alliance</taxon>
        <taxon>Heliantheae</taxon>
        <taxon>Helianthus</taxon>
    </lineage>
</organism>
<feature type="domain" description="TCP" evidence="6">
    <location>
        <begin position="56"/>
        <end position="114"/>
    </location>
</feature>
<dbReference type="AlphaFoldDB" id="A0A251T0Q3"/>
<accession>A0A251T0Q3</accession>
<dbReference type="PANTHER" id="PTHR31072:SF227">
    <property type="entry name" value="TRANSCRIPTION FACTOR TCP12-LIKE"/>
    <property type="match status" value="1"/>
</dbReference>
<dbReference type="EMBL" id="MNCJ02000327">
    <property type="protein sequence ID" value="KAF5777424.1"/>
    <property type="molecule type" value="Genomic_DNA"/>
</dbReference>
<evidence type="ECO:0000256" key="5">
    <source>
        <dbReference type="ARBA" id="ARBA00023242"/>
    </source>
</evidence>
<dbReference type="GO" id="GO:0003700">
    <property type="term" value="F:DNA-binding transcription factor activity"/>
    <property type="evidence" value="ECO:0000318"/>
    <property type="project" value="GO_Central"/>
</dbReference>
<dbReference type="Proteomes" id="UP000215914">
    <property type="component" value="Chromosome 12"/>
</dbReference>
<reference evidence="7" key="3">
    <citation type="submission" date="2020-06" db="EMBL/GenBank/DDBJ databases">
        <title>Helianthus annuus Genome sequencing and assembly Release 2.</title>
        <authorList>
            <person name="Gouzy J."/>
            <person name="Langlade N."/>
            <person name="Munos S."/>
        </authorList>
    </citation>
    <scope>NUCLEOTIDE SEQUENCE</scope>
    <source>
        <tissue evidence="7">Leaves</tissue>
    </source>
</reference>
<dbReference type="PROSITE" id="PS51369">
    <property type="entry name" value="TCP"/>
    <property type="match status" value="1"/>
</dbReference>
<dbReference type="OrthoDB" id="1896834at2759"/>
<dbReference type="Pfam" id="PF03634">
    <property type="entry name" value="TCP"/>
    <property type="match status" value="1"/>
</dbReference>
<evidence type="ECO:0000256" key="4">
    <source>
        <dbReference type="ARBA" id="ARBA00023163"/>
    </source>
</evidence>
<dbReference type="PANTHER" id="PTHR31072">
    <property type="entry name" value="TRANSCRIPTION FACTOR TCP4-RELATED"/>
    <property type="match status" value="1"/>
</dbReference>
<dbReference type="Gramene" id="mRNA:HanXRQr2_Chr12g0535431">
    <property type="protein sequence ID" value="CDS:HanXRQr2_Chr12g0535431.1"/>
    <property type="gene ID" value="HanXRQr2_Chr12g0535431"/>
</dbReference>
<reference evidence="8" key="2">
    <citation type="submission" date="2017-02" db="EMBL/GenBank/DDBJ databases">
        <title>Sunflower complete genome.</title>
        <authorList>
            <person name="Langlade N."/>
            <person name="Munos S."/>
        </authorList>
    </citation>
    <scope>NUCLEOTIDE SEQUENCE [LARGE SCALE GENOMIC DNA]</scope>
    <source>
        <tissue evidence="8">Leaves</tissue>
    </source>
</reference>
<dbReference type="GO" id="GO:0005634">
    <property type="term" value="C:nucleus"/>
    <property type="evidence" value="ECO:0000318"/>
    <property type="project" value="GO_Central"/>
</dbReference>
<comment type="subcellular location">
    <subcellularLocation>
        <location evidence="1">Nucleus</location>
    </subcellularLocation>
</comment>
<keyword evidence="3" id="KW-0238">DNA-binding</keyword>
<dbReference type="InterPro" id="IPR017887">
    <property type="entry name" value="TF_TCP_subgr"/>
</dbReference>
<evidence type="ECO:0000256" key="2">
    <source>
        <dbReference type="ARBA" id="ARBA00023015"/>
    </source>
</evidence>
<keyword evidence="5" id="KW-0539">Nucleus</keyword>
<keyword evidence="2" id="KW-0805">Transcription regulation</keyword>
<dbReference type="GO" id="GO:0043565">
    <property type="term" value="F:sequence-specific DNA binding"/>
    <property type="evidence" value="ECO:0000318"/>
    <property type="project" value="GO_Central"/>
</dbReference>
<evidence type="ECO:0000313" key="9">
    <source>
        <dbReference type="Proteomes" id="UP000215914"/>
    </source>
</evidence>
<gene>
    <name evidence="8" type="ORF">HannXRQ_Chr12g0365361</name>
    <name evidence="7" type="ORF">HanXRQr2_Chr12g0535431</name>
</gene>
<evidence type="ECO:0000313" key="7">
    <source>
        <dbReference type="EMBL" id="KAF5777424.1"/>
    </source>
</evidence>
<dbReference type="OMA" id="MRLSVHT"/>
<evidence type="ECO:0000256" key="1">
    <source>
        <dbReference type="ARBA" id="ARBA00004123"/>
    </source>
</evidence>
<dbReference type="InterPro" id="IPR005333">
    <property type="entry name" value="Transcription_factor_TCP"/>
</dbReference>
<evidence type="ECO:0000256" key="3">
    <source>
        <dbReference type="ARBA" id="ARBA00023125"/>
    </source>
</evidence>
<name>A0A251T0Q3_HELAN</name>
<dbReference type="InParanoid" id="A0A251T0Q3"/>
<keyword evidence="4" id="KW-0804">Transcription</keyword>
<sequence>MDNTTILPNVHHDHNLSTNGCGTTTPNNPLKLIKATKSESLSSKLKCVRKKRSAGKKDRQSKIHTAQGLRDRRMRLSVHTARKFFDLNDMLGFDKASKTIEWLFSKSHKAIEEVTETLKSQAAADQTVSSETGSVMDIAAASEKDVQVEDESSTKPQENMTKNIGKMKQLFQPDPSVEFHQSQLGFQENPDDDNMKESSCYPVDFSNTYHFLKHLHLDNTVRNTDTTYMGNITSISSTTHSIFDYTKTIAEPPACWLNSRNPLLGFLGGWNSENPRMESNNRTVPNMALLNGNMSSNFINFHSGNRGE</sequence>
<proteinExistence type="predicted"/>